<protein>
    <recommendedName>
        <fullName evidence="4">Transposase</fullName>
    </recommendedName>
</protein>
<dbReference type="PANTHER" id="PTHR14604:SF3">
    <property type="entry name" value="SPERM-ASSOCIATED ANTIGEN 16 PROTEIN"/>
    <property type="match status" value="1"/>
</dbReference>
<accession>A0ABQ7SWQ6</accession>
<organism evidence="2 3">
    <name type="scientific">Phrynosoma platyrhinos</name>
    <name type="common">Desert horned lizard</name>
    <dbReference type="NCBI Taxonomy" id="52577"/>
    <lineage>
        <taxon>Eukaryota</taxon>
        <taxon>Metazoa</taxon>
        <taxon>Chordata</taxon>
        <taxon>Craniata</taxon>
        <taxon>Vertebrata</taxon>
        <taxon>Euteleostomi</taxon>
        <taxon>Lepidosauria</taxon>
        <taxon>Squamata</taxon>
        <taxon>Bifurcata</taxon>
        <taxon>Unidentata</taxon>
        <taxon>Episquamata</taxon>
        <taxon>Toxicofera</taxon>
        <taxon>Iguania</taxon>
        <taxon>Phrynosomatidae</taxon>
        <taxon>Phrynosomatinae</taxon>
        <taxon>Phrynosoma</taxon>
    </lineage>
</organism>
<gene>
    <name evidence="2" type="ORF">JD844_023295</name>
</gene>
<evidence type="ECO:0000256" key="1">
    <source>
        <dbReference type="SAM" id="Coils"/>
    </source>
</evidence>
<keyword evidence="3" id="KW-1185">Reference proteome</keyword>
<evidence type="ECO:0008006" key="4">
    <source>
        <dbReference type="Google" id="ProtNLM"/>
    </source>
</evidence>
<evidence type="ECO:0000313" key="3">
    <source>
        <dbReference type="Proteomes" id="UP000826234"/>
    </source>
</evidence>
<evidence type="ECO:0000313" key="2">
    <source>
        <dbReference type="EMBL" id="KAH0621707.1"/>
    </source>
</evidence>
<name>A0ABQ7SWQ6_PHRPL</name>
<dbReference type="PANTHER" id="PTHR14604">
    <property type="entry name" value="WD40 REPEAT PF20"/>
    <property type="match status" value="1"/>
</dbReference>
<sequence length="125" mass="14926">MWRKAQIGVEEVDSSGLSHCVWIQRSDVEGLMWLGKTPKVGYKYELMQRGMLEPKDIGFVPDAYTCNQQLERENKYLRKEMESYKFAANKAKEALLKLQKERDFHRMHHKRVVQEKNRLINDIKR</sequence>
<reference evidence="2 3" key="1">
    <citation type="journal article" date="2022" name="Gigascience">
        <title>A chromosome-level genome assembly and annotation of the desert horned lizard, Phrynosoma platyrhinos, provides insight into chromosomal rearrangements among reptiles.</title>
        <authorList>
            <person name="Koochekian N."/>
            <person name="Ascanio A."/>
            <person name="Farleigh K."/>
            <person name="Card D.C."/>
            <person name="Schield D.R."/>
            <person name="Castoe T.A."/>
            <person name="Jezkova T."/>
        </authorList>
    </citation>
    <scope>NUCLEOTIDE SEQUENCE [LARGE SCALE GENOMIC DNA]</scope>
    <source>
        <strain evidence="2">NK-2021</strain>
    </source>
</reference>
<dbReference type="EMBL" id="JAIPUX010003289">
    <property type="protein sequence ID" value="KAH0621707.1"/>
    <property type="molecule type" value="Genomic_DNA"/>
</dbReference>
<feature type="coiled-coil region" evidence="1">
    <location>
        <begin position="67"/>
        <end position="101"/>
    </location>
</feature>
<keyword evidence="1" id="KW-0175">Coiled coil</keyword>
<comment type="caution">
    <text evidence="2">The sequence shown here is derived from an EMBL/GenBank/DDBJ whole genome shotgun (WGS) entry which is preliminary data.</text>
</comment>
<dbReference type="InterPro" id="IPR050995">
    <property type="entry name" value="WD-F-box_domain-protein"/>
</dbReference>
<proteinExistence type="predicted"/>
<dbReference type="Proteomes" id="UP000826234">
    <property type="component" value="Unassembled WGS sequence"/>
</dbReference>